<dbReference type="SUPFAM" id="SSF50129">
    <property type="entry name" value="GroES-like"/>
    <property type="match status" value="1"/>
</dbReference>
<feature type="domain" description="Enoyl reductase (ER)" evidence="1">
    <location>
        <begin position="20"/>
        <end position="354"/>
    </location>
</feature>
<dbReference type="InterPro" id="IPR013154">
    <property type="entry name" value="ADH-like_N"/>
</dbReference>
<dbReference type="CDD" id="cd08276">
    <property type="entry name" value="MDR7"/>
    <property type="match status" value="1"/>
</dbReference>
<reference evidence="2" key="1">
    <citation type="journal article" date="2021" name="Nat. Commun.">
        <title>Genetic determinants of endophytism in the Arabidopsis root mycobiome.</title>
        <authorList>
            <person name="Mesny F."/>
            <person name="Miyauchi S."/>
            <person name="Thiergart T."/>
            <person name="Pickel B."/>
            <person name="Atanasova L."/>
            <person name="Karlsson M."/>
            <person name="Huettel B."/>
            <person name="Barry K.W."/>
            <person name="Haridas S."/>
            <person name="Chen C."/>
            <person name="Bauer D."/>
            <person name="Andreopoulos W."/>
            <person name="Pangilinan J."/>
            <person name="LaButti K."/>
            <person name="Riley R."/>
            <person name="Lipzen A."/>
            <person name="Clum A."/>
            <person name="Drula E."/>
            <person name="Henrissat B."/>
            <person name="Kohler A."/>
            <person name="Grigoriev I.V."/>
            <person name="Martin F.M."/>
            <person name="Hacquard S."/>
        </authorList>
    </citation>
    <scope>NUCLEOTIDE SEQUENCE</scope>
    <source>
        <strain evidence="2">MPI-CAGE-CH-0243</strain>
    </source>
</reference>
<name>A0A9P9E170_9PLEO</name>
<organism evidence="2 3">
    <name type="scientific">Dendryphion nanum</name>
    <dbReference type="NCBI Taxonomy" id="256645"/>
    <lineage>
        <taxon>Eukaryota</taxon>
        <taxon>Fungi</taxon>
        <taxon>Dikarya</taxon>
        <taxon>Ascomycota</taxon>
        <taxon>Pezizomycotina</taxon>
        <taxon>Dothideomycetes</taxon>
        <taxon>Pleosporomycetidae</taxon>
        <taxon>Pleosporales</taxon>
        <taxon>Torulaceae</taxon>
        <taxon>Dendryphion</taxon>
    </lineage>
</organism>
<dbReference type="InterPro" id="IPR013149">
    <property type="entry name" value="ADH-like_C"/>
</dbReference>
<gene>
    <name evidence="2" type="ORF">B0J11DRAFT_250416</name>
</gene>
<dbReference type="GO" id="GO:0016491">
    <property type="term" value="F:oxidoreductase activity"/>
    <property type="evidence" value="ECO:0007669"/>
    <property type="project" value="InterPro"/>
</dbReference>
<dbReference type="InterPro" id="IPR020843">
    <property type="entry name" value="ER"/>
</dbReference>
<dbReference type="AlphaFoldDB" id="A0A9P9E170"/>
<dbReference type="Gene3D" id="3.40.50.720">
    <property type="entry name" value="NAD(P)-binding Rossmann-like Domain"/>
    <property type="match status" value="1"/>
</dbReference>
<dbReference type="EMBL" id="JAGMWT010000004">
    <property type="protein sequence ID" value="KAH7130344.1"/>
    <property type="molecule type" value="Genomic_DNA"/>
</dbReference>
<dbReference type="SMART" id="SM00829">
    <property type="entry name" value="PKS_ER"/>
    <property type="match status" value="1"/>
</dbReference>
<comment type="caution">
    <text evidence="2">The sequence shown here is derived from an EMBL/GenBank/DDBJ whole genome shotgun (WGS) entry which is preliminary data.</text>
</comment>
<evidence type="ECO:0000259" key="1">
    <source>
        <dbReference type="SMART" id="SM00829"/>
    </source>
</evidence>
<dbReference type="Proteomes" id="UP000700596">
    <property type="component" value="Unassembled WGS sequence"/>
</dbReference>
<keyword evidence="3" id="KW-1185">Reference proteome</keyword>
<evidence type="ECO:0000313" key="3">
    <source>
        <dbReference type="Proteomes" id="UP000700596"/>
    </source>
</evidence>
<dbReference type="PANTHER" id="PTHR45033">
    <property type="match status" value="1"/>
</dbReference>
<dbReference type="PANTHER" id="PTHR45033:SF2">
    <property type="entry name" value="ZINC-TYPE ALCOHOL DEHYDROGENASE-LIKE PROTEIN C1773.06C"/>
    <property type="match status" value="1"/>
</dbReference>
<dbReference type="Pfam" id="PF08240">
    <property type="entry name" value="ADH_N"/>
    <property type="match status" value="1"/>
</dbReference>
<dbReference type="Gene3D" id="3.90.180.10">
    <property type="entry name" value="Medium-chain alcohol dehydrogenases, catalytic domain"/>
    <property type="match status" value="1"/>
</dbReference>
<protein>
    <submittedName>
        <fullName evidence="2">NAD(P)-binding protein</fullName>
    </submittedName>
</protein>
<dbReference type="SUPFAM" id="SSF51735">
    <property type="entry name" value="NAD(P)-binding Rossmann-fold domains"/>
    <property type="match status" value="1"/>
</dbReference>
<accession>A0A9P9E170</accession>
<sequence>MPSEYQIHGQTQYDWTDPSAAVKNLHLNTKVPKPTNIPAGHALVRIRAAALNARDNMVIAHSPLYPGPHIQDLVPCADGAGEVVSIGQGSQWQVGNRVVIGVGAWEEWNYLGQAEMPPFETLKPKGAVNFHGTLREYAVIPDEELIKAPKHLSFEELAALPAAGTTAFHALFRGPRPLKAGQTVLAQGTGGVSAFVIQLAAAIGATVIATSSSEQKLKEAERLGAKHTINYREYPAWEEEVLKLTNGKGVDAVIEVAGSSTIEQSLKATKAGGVISLVGFLTETKATDLVTSIIFSGTTLYGVRMFTNEMTKGLVEFVEEKGIHPAIGQVFEWEDAKSAFELMGKQSVVGKIVVRVGGED</sequence>
<dbReference type="InterPro" id="IPR052711">
    <property type="entry name" value="Zinc_ADH-like"/>
</dbReference>
<dbReference type="OrthoDB" id="3509362at2759"/>
<evidence type="ECO:0000313" key="2">
    <source>
        <dbReference type="EMBL" id="KAH7130344.1"/>
    </source>
</evidence>
<dbReference type="InterPro" id="IPR036291">
    <property type="entry name" value="NAD(P)-bd_dom_sf"/>
</dbReference>
<dbReference type="Pfam" id="PF00107">
    <property type="entry name" value="ADH_zinc_N"/>
    <property type="match status" value="1"/>
</dbReference>
<proteinExistence type="predicted"/>
<dbReference type="InterPro" id="IPR011032">
    <property type="entry name" value="GroES-like_sf"/>
</dbReference>